<keyword evidence="1" id="KW-0560">Oxidoreductase</keyword>
<dbReference type="RefSeq" id="WP_157004154.1">
    <property type="nucleotide sequence ID" value="NZ_CP066076.1"/>
</dbReference>
<dbReference type="Pfam" id="PF01266">
    <property type="entry name" value="DAO"/>
    <property type="match status" value="1"/>
</dbReference>
<evidence type="ECO:0000313" key="4">
    <source>
        <dbReference type="Proteomes" id="UP000595610"/>
    </source>
</evidence>
<evidence type="ECO:0000259" key="2">
    <source>
        <dbReference type="Pfam" id="PF01266"/>
    </source>
</evidence>
<gene>
    <name evidence="3" type="ORF">I6I06_23510</name>
</gene>
<proteinExistence type="predicted"/>
<dbReference type="GO" id="GO:0016491">
    <property type="term" value="F:oxidoreductase activity"/>
    <property type="evidence" value="ECO:0007669"/>
    <property type="project" value="UniProtKB-KW"/>
</dbReference>
<dbReference type="KEGG" id="pgis:I6I06_23510"/>
<dbReference type="AlphaFoldDB" id="A0A7T4TAU1"/>
<accession>A0A7T4TAU1</accession>
<reference evidence="3 4" key="1">
    <citation type="submission" date="2020-12" db="EMBL/GenBank/DDBJ databases">
        <title>FDA dAtabase for Regulatory Grade micrObial Sequences (FDA-ARGOS): Supporting development and validation of Infectious Disease Dx tests.</title>
        <authorList>
            <person name="Nelson B."/>
            <person name="Plummer A."/>
            <person name="Tallon L."/>
            <person name="Sadzewicz L."/>
            <person name="Zhao X."/>
            <person name="Boylan J."/>
            <person name="Ott S."/>
            <person name="Bowen H."/>
            <person name="Vavikolanu K."/>
            <person name="Mehta A."/>
            <person name="Aluvathingal J."/>
            <person name="Nadendla S."/>
            <person name="Myers T."/>
            <person name="Yan Y."/>
            <person name="Sichtig H."/>
        </authorList>
    </citation>
    <scope>NUCLEOTIDE SEQUENCE [LARGE SCALE GENOMIC DNA]</scope>
    <source>
        <strain evidence="3 4">FDAARGOS_1049</strain>
    </source>
</reference>
<dbReference type="Gene3D" id="3.30.9.10">
    <property type="entry name" value="D-Amino Acid Oxidase, subunit A, domain 2"/>
    <property type="match status" value="1"/>
</dbReference>
<sequence length="367" mass="39733">MMKQEYDFAIVGGGLVGMAIAYGLAKRGQKTIVLDGEDSSVRAARGNFGLIWVSGKGRKQVDYGRWSLESALLWPAFATELEEASSLSLGYSRPGGISIALTDDALAGSVDTLRQLHARDARLTYDILDRQQLTERIPEIGQNVAGAVYSENDGHVSPLYTLRALFLAFERACGEYVPEAPVKSIERANGGFRIDTGKRTLEAGRVVLCAGLGNRDLAPMVGLSAPVVPLRGQILVTERVRPFLKYPTLSVRQTEEGSILLGESAEDVGMNDGVTPEIVAHIARKAVTQFPLLKNVRVVRAWGALRVMTPDSMPVYEESATHPGAFIATCHSGVTLAAAHCEVLTAWLLGGQRPSLLDYFYAKRFAV</sequence>
<name>A0A7T4TAU1_9BURK</name>
<dbReference type="GO" id="GO:0005737">
    <property type="term" value="C:cytoplasm"/>
    <property type="evidence" value="ECO:0007669"/>
    <property type="project" value="TreeGrafter"/>
</dbReference>
<dbReference type="Proteomes" id="UP000595610">
    <property type="component" value="Chromosome 2"/>
</dbReference>
<dbReference type="SUPFAM" id="SSF54373">
    <property type="entry name" value="FAD-linked reductases, C-terminal domain"/>
    <property type="match status" value="1"/>
</dbReference>
<evidence type="ECO:0000256" key="1">
    <source>
        <dbReference type="ARBA" id="ARBA00023002"/>
    </source>
</evidence>
<dbReference type="EMBL" id="CP066076">
    <property type="protein sequence ID" value="QQC65780.1"/>
    <property type="molecule type" value="Genomic_DNA"/>
</dbReference>
<organism evidence="3 4">
    <name type="scientific">Paraburkholderia ginsengisoli</name>
    <dbReference type="NCBI Taxonomy" id="311231"/>
    <lineage>
        <taxon>Bacteria</taxon>
        <taxon>Pseudomonadati</taxon>
        <taxon>Pseudomonadota</taxon>
        <taxon>Betaproteobacteria</taxon>
        <taxon>Burkholderiales</taxon>
        <taxon>Burkholderiaceae</taxon>
        <taxon>Paraburkholderia</taxon>
    </lineage>
</organism>
<dbReference type="PANTHER" id="PTHR13847:SF289">
    <property type="entry name" value="GLYCINE OXIDASE"/>
    <property type="match status" value="1"/>
</dbReference>
<protein>
    <submittedName>
        <fullName evidence="3">FAD-binding oxidoreductase</fullName>
    </submittedName>
</protein>
<dbReference type="InterPro" id="IPR036188">
    <property type="entry name" value="FAD/NAD-bd_sf"/>
</dbReference>
<dbReference type="Gene3D" id="3.50.50.60">
    <property type="entry name" value="FAD/NAD(P)-binding domain"/>
    <property type="match status" value="1"/>
</dbReference>
<evidence type="ECO:0000313" key="3">
    <source>
        <dbReference type="EMBL" id="QQC65780.1"/>
    </source>
</evidence>
<dbReference type="SUPFAM" id="SSF51905">
    <property type="entry name" value="FAD/NAD(P)-binding domain"/>
    <property type="match status" value="1"/>
</dbReference>
<dbReference type="PANTHER" id="PTHR13847">
    <property type="entry name" value="SARCOSINE DEHYDROGENASE-RELATED"/>
    <property type="match status" value="1"/>
</dbReference>
<dbReference type="InterPro" id="IPR006076">
    <property type="entry name" value="FAD-dep_OxRdtase"/>
</dbReference>
<feature type="domain" description="FAD dependent oxidoreductase" evidence="2">
    <location>
        <begin position="7"/>
        <end position="347"/>
    </location>
</feature>
<keyword evidence="4" id="KW-1185">Reference proteome</keyword>